<sequence length="86" mass="9070">MKTAVAAIALTVAGLGGPSLATVDATAATHVHVQHERHACTHTSSGSCIRGGQFCPQSSYGKSGWDAQGRRYVCKGDRTHPHWMVP</sequence>
<dbReference type="Proteomes" id="UP000502996">
    <property type="component" value="Chromosome"/>
</dbReference>
<evidence type="ECO:0000256" key="1">
    <source>
        <dbReference type="SAM" id="SignalP"/>
    </source>
</evidence>
<protein>
    <recommendedName>
        <fullName evidence="4">DUF3761 domain-containing protein</fullName>
    </recommendedName>
</protein>
<keyword evidence="3" id="KW-1185">Reference proteome</keyword>
<dbReference type="KEGG" id="nano:G5V58_17120"/>
<evidence type="ECO:0000313" key="3">
    <source>
        <dbReference type="Proteomes" id="UP000502996"/>
    </source>
</evidence>
<feature type="signal peptide" evidence="1">
    <location>
        <begin position="1"/>
        <end position="21"/>
    </location>
</feature>
<accession>A0A6G6WGA4</accession>
<keyword evidence="1" id="KW-0732">Signal</keyword>
<reference evidence="2 3" key="1">
    <citation type="submission" date="2020-02" db="EMBL/GenBank/DDBJ databases">
        <title>Full genome sequence of Nocardioides sp. R-3366.</title>
        <authorList>
            <person name="Im W.-T."/>
        </authorList>
    </citation>
    <scope>NUCLEOTIDE SEQUENCE [LARGE SCALE GENOMIC DNA]</scope>
    <source>
        <strain evidence="2 3">R-3366</strain>
    </source>
</reference>
<dbReference type="EMBL" id="CP049257">
    <property type="protein sequence ID" value="QIG44264.1"/>
    <property type="molecule type" value="Genomic_DNA"/>
</dbReference>
<name>A0A6G6WGA4_9ACTN</name>
<feature type="chain" id="PRO_5038709855" description="DUF3761 domain-containing protein" evidence="1">
    <location>
        <begin position="22"/>
        <end position="86"/>
    </location>
</feature>
<dbReference type="RefSeq" id="WP_165235360.1">
    <property type="nucleotide sequence ID" value="NZ_CP049257.1"/>
</dbReference>
<evidence type="ECO:0008006" key="4">
    <source>
        <dbReference type="Google" id="ProtNLM"/>
    </source>
</evidence>
<evidence type="ECO:0000313" key="2">
    <source>
        <dbReference type="EMBL" id="QIG44264.1"/>
    </source>
</evidence>
<dbReference type="AlphaFoldDB" id="A0A6G6WGA4"/>
<proteinExistence type="predicted"/>
<organism evidence="2 3">
    <name type="scientific">Nocardioides anomalus</name>
    <dbReference type="NCBI Taxonomy" id="2712223"/>
    <lineage>
        <taxon>Bacteria</taxon>
        <taxon>Bacillati</taxon>
        <taxon>Actinomycetota</taxon>
        <taxon>Actinomycetes</taxon>
        <taxon>Propionibacteriales</taxon>
        <taxon>Nocardioidaceae</taxon>
        <taxon>Nocardioides</taxon>
    </lineage>
</organism>
<gene>
    <name evidence="2" type="ORF">G5V58_17120</name>
</gene>